<feature type="region of interest" description="Disordered" evidence="1">
    <location>
        <begin position="36"/>
        <end position="95"/>
    </location>
</feature>
<evidence type="ECO:0000313" key="3">
    <source>
        <dbReference type="Proteomes" id="UP000299102"/>
    </source>
</evidence>
<keyword evidence="3" id="KW-1185">Reference proteome</keyword>
<gene>
    <name evidence="2" type="ORF">EVAR_11650_1</name>
</gene>
<proteinExistence type="predicted"/>
<protein>
    <submittedName>
        <fullName evidence="2">Uncharacterized protein</fullName>
    </submittedName>
</protein>
<dbReference type="AlphaFoldDB" id="A0A4C1WTR0"/>
<accession>A0A4C1WTR0</accession>
<sequence>MLSWRSNKGAASVCNSRRANYSSVLPYLWKPTFPVSRERFPPPTRDRGMLSQRSPTDGRTARLYEPYSLAGKGYYSPNGERRKKMHPSQRDISRMKAIPRHTNKAFSDDRTESTLYRNV</sequence>
<organism evidence="2 3">
    <name type="scientific">Eumeta variegata</name>
    <name type="common">Bagworm moth</name>
    <name type="synonym">Eumeta japonica</name>
    <dbReference type="NCBI Taxonomy" id="151549"/>
    <lineage>
        <taxon>Eukaryota</taxon>
        <taxon>Metazoa</taxon>
        <taxon>Ecdysozoa</taxon>
        <taxon>Arthropoda</taxon>
        <taxon>Hexapoda</taxon>
        <taxon>Insecta</taxon>
        <taxon>Pterygota</taxon>
        <taxon>Neoptera</taxon>
        <taxon>Endopterygota</taxon>
        <taxon>Lepidoptera</taxon>
        <taxon>Glossata</taxon>
        <taxon>Ditrysia</taxon>
        <taxon>Tineoidea</taxon>
        <taxon>Psychidae</taxon>
        <taxon>Oiketicinae</taxon>
        <taxon>Eumeta</taxon>
    </lineage>
</organism>
<evidence type="ECO:0000313" key="2">
    <source>
        <dbReference type="EMBL" id="GBP54896.1"/>
    </source>
</evidence>
<comment type="caution">
    <text evidence="2">The sequence shown here is derived from an EMBL/GenBank/DDBJ whole genome shotgun (WGS) entry which is preliminary data.</text>
</comment>
<name>A0A4C1WTR0_EUMVA</name>
<reference evidence="2 3" key="1">
    <citation type="journal article" date="2019" name="Commun. Biol.">
        <title>The bagworm genome reveals a unique fibroin gene that provides high tensile strength.</title>
        <authorList>
            <person name="Kono N."/>
            <person name="Nakamura H."/>
            <person name="Ohtoshi R."/>
            <person name="Tomita M."/>
            <person name="Numata K."/>
            <person name="Arakawa K."/>
        </authorList>
    </citation>
    <scope>NUCLEOTIDE SEQUENCE [LARGE SCALE GENOMIC DNA]</scope>
</reference>
<feature type="compositionally biased region" description="Basic and acidic residues" evidence="1">
    <location>
        <begin position="36"/>
        <end position="48"/>
    </location>
</feature>
<dbReference type="EMBL" id="BGZK01000656">
    <property type="protein sequence ID" value="GBP54896.1"/>
    <property type="molecule type" value="Genomic_DNA"/>
</dbReference>
<dbReference type="Proteomes" id="UP000299102">
    <property type="component" value="Unassembled WGS sequence"/>
</dbReference>
<evidence type="ECO:0000256" key="1">
    <source>
        <dbReference type="SAM" id="MobiDB-lite"/>
    </source>
</evidence>